<feature type="transmembrane region" description="Helical" evidence="1">
    <location>
        <begin position="40"/>
        <end position="59"/>
    </location>
</feature>
<keyword evidence="1" id="KW-1133">Transmembrane helix</keyword>
<protein>
    <submittedName>
        <fullName evidence="2">Ig-like domain-containing protein</fullName>
    </submittedName>
</protein>
<name>A0A5K3EVC0_MESCO</name>
<dbReference type="WBParaSite" id="MCU_002895-RA">
    <property type="protein sequence ID" value="MCU_002895-RA"/>
    <property type="gene ID" value="MCU_002895"/>
</dbReference>
<keyword evidence="1" id="KW-0812">Transmembrane</keyword>
<evidence type="ECO:0000256" key="1">
    <source>
        <dbReference type="SAM" id="Phobius"/>
    </source>
</evidence>
<organism evidence="2">
    <name type="scientific">Mesocestoides corti</name>
    <name type="common">Flatworm</name>
    <dbReference type="NCBI Taxonomy" id="53468"/>
    <lineage>
        <taxon>Eukaryota</taxon>
        <taxon>Metazoa</taxon>
        <taxon>Spiralia</taxon>
        <taxon>Lophotrochozoa</taxon>
        <taxon>Platyhelminthes</taxon>
        <taxon>Cestoda</taxon>
        <taxon>Eucestoda</taxon>
        <taxon>Cyclophyllidea</taxon>
        <taxon>Mesocestoididae</taxon>
        <taxon>Mesocestoides</taxon>
    </lineage>
</organism>
<accession>A0A5K3EVC0</accession>
<dbReference type="AlphaFoldDB" id="A0A5K3EVC0"/>
<sequence>MQQRVSNSTQANAQPHLAYKFGDRCVFQLRYHSSPRHLKMASLQLVLLILIIQVAVISAKYTTLPGDTRVVKGKKDDAFNYKTTLPGVYKNLTSGIHKVTFVNSNCSTPFFKCSYTQDSSDQMTVTMSGYMSYGLKWVTFKGDGDLVPISIVFFTDDVWNDMASGSIQPQYSVPLIVRAKNMHTVTLTCSIYATNPKASLYIGLQKQVYYQMRQLQGPIDNSAKFPQILNLEVRNIILHRVSTVTVKKNQDIDFYSCNTGDYWLTHTIDWTVSGASKCCGCRFTKFPG</sequence>
<keyword evidence="1" id="KW-0472">Membrane</keyword>
<proteinExistence type="predicted"/>
<evidence type="ECO:0000313" key="2">
    <source>
        <dbReference type="WBParaSite" id="MCU_002895-RA"/>
    </source>
</evidence>
<reference evidence="2" key="1">
    <citation type="submission" date="2019-11" db="UniProtKB">
        <authorList>
            <consortium name="WormBaseParasite"/>
        </authorList>
    </citation>
    <scope>IDENTIFICATION</scope>
</reference>